<sequence length="560" mass="61830">MSASPARPELDVYEQHARRTADPARGDMHAEDEVAEDPSGNISRRGTGPTMKVLVPDFESENYRQQEKSYQDRIQSLELEVIRLLLENSRIPVAGPGLSAIQVQAIYSNIPADVPQFPTPQQLEFMRMGTQSPKPTRNALKLRSQSRKLGASTAVMTSATALKNGANPVVLKAALRPPPASINLNTPQSNYAAGRAWWKAAMFSVLRSILIVCIVWMILSYLFFGRPSTGQSLSQTQPPSLFRPTGFIRTVLSIDSRTGVSSDGSRSPVFVPHRHRWNGLFNRCDKHNPCVDLAFGDDCAGVAAAAAHTCAAAARVDFVHVRRRHADEPGILVRMRVAELALPHAVDVPDVIVSRRLTAAAIPSSRATVQTVSVVTERDISRDIGGAYIFSYADRTWKSSRLISHRQPCSSPYSQSYSSTFSFSSSPPTPSMTSPFSARSDPIRFSCYQSRRRTRPPYAHLPQQIRHSRCRAPPLQAHPEGLKEQLESSLALLATIRRGVPTSTDRRRWVTNGLRIGETDIADTLFGALLLLLDNNGKNYARLEAAGVHAYLHDYAFSHF</sequence>
<gene>
    <name evidence="4" type="ORF">HYPSUDRAFT_207033</name>
</gene>
<dbReference type="AlphaFoldDB" id="A0A0D2KP91"/>
<dbReference type="Proteomes" id="UP000054270">
    <property type="component" value="Unassembled WGS sequence"/>
</dbReference>
<organism evidence="4 5">
    <name type="scientific">Hypholoma sublateritium (strain FD-334 SS-4)</name>
    <dbReference type="NCBI Taxonomy" id="945553"/>
    <lineage>
        <taxon>Eukaryota</taxon>
        <taxon>Fungi</taxon>
        <taxon>Dikarya</taxon>
        <taxon>Basidiomycota</taxon>
        <taxon>Agaricomycotina</taxon>
        <taxon>Agaricomycetes</taxon>
        <taxon>Agaricomycetidae</taxon>
        <taxon>Agaricales</taxon>
        <taxon>Agaricineae</taxon>
        <taxon>Strophariaceae</taxon>
        <taxon>Hypholoma</taxon>
    </lineage>
</organism>
<evidence type="ECO:0000256" key="2">
    <source>
        <dbReference type="SAM" id="MobiDB-lite"/>
    </source>
</evidence>
<proteinExistence type="predicted"/>
<keyword evidence="3" id="KW-1133">Transmembrane helix</keyword>
<reference evidence="5" key="1">
    <citation type="submission" date="2014-04" db="EMBL/GenBank/DDBJ databases">
        <title>Evolutionary Origins and Diversification of the Mycorrhizal Mutualists.</title>
        <authorList>
            <consortium name="DOE Joint Genome Institute"/>
            <consortium name="Mycorrhizal Genomics Consortium"/>
            <person name="Kohler A."/>
            <person name="Kuo A."/>
            <person name="Nagy L.G."/>
            <person name="Floudas D."/>
            <person name="Copeland A."/>
            <person name="Barry K.W."/>
            <person name="Cichocki N."/>
            <person name="Veneault-Fourrey C."/>
            <person name="LaButti K."/>
            <person name="Lindquist E.A."/>
            <person name="Lipzen A."/>
            <person name="Lundell T."/>
            <person name="Morin E."/>
            <person name="Murat C."/>
            <person name="Riley R."/>
            <person name="Ohm R."/>
            <person name="Sun H."/>
            <person name="Tunlid A."/>
            <person name="Henrissat B."/>
            <person name="Grigoriev I.V."/>
            <person name="Hibbett D.S."/>
            <person name="Martin F."/>
        </authorList>
    </citation>
    <scope>NUCLEOTIDE SEQUENCE [LARGE SCALE GENOMIC DNA]</scope>
    <source>
        <strain evidence="5">FD-334 SS-4</strain>
    </source>
</reference>
<evidence type="ECO:0000256" key="3">
    <source>
        <dbReference type="SAM" id="Phobius"/>
    </source>
</evidence>
<keyword evidence="3" id="KW-0812">Transmembrane</keyword>
<feature type="transmembrane region" description="Helical" evidence="3">
    <location>
        <begin position="205"/>
        <end position="224"/>
    </location>
</feature>
<keyword evidence="1" id="KW-0175">Coiled coil</keyword>
<feature type="compositionally biased region" description="Basic and acidic residues" evidence="2">
    <location>
        <begin position="8"/>
        <end position="32"/>
    </location>
</feature>
<keyword evidence="3" id="KW-0472">Membrane</keyword>
<feature type="coiled-coil region" evidence="1">
    <location>
        <begin position="60"/>
        <end position="87"/>
    </location>
</feature>
<dbReference type="EMBL" id="KN817621">
    <property type="protein sequence ID" value="KJA16437.1"/>
    <property type="molecule type" value="Genomic_DNA"/>
</dbReference>
<name>A0A0D2KP91_HYPSF</name>
<feature type="region of interest" description="Disordered" evidence="2">
    <location>
        <begin position="1"/>
        <end position="51"/>
    </location>
</feature>
<accession>A0A0D2KP91</accession>
<evidence type="ECO:0000313" key="5">
    <source>
        <dbReference type="Proteomes" id="UP000054270"/>
    </source>
</evidence>
<evidence type="ECO:0000313" key="4">
    <source>
        <dbReference type="EMBL" id="KJA16437.1"/>
    </source>
</evidence>
<protein>
    <submittedName>
        <fullName evidence="4">Uncharacterized protein</fullName>
    </submittedName>
</protein>
<evidence type="ECO:0000256" key="1">
    <source>
        <dbReference type="SAM" id="Coils"/>
    </source>
</evidence>
<dbReference type="OrthoDB" id="5595695at2759"/>
<keyword evidence="5" id="KW-1185">Reference proteome</keyword>